<dbReference type="Gene3D" id="3.80.10.10">
    <property type="entry name" value="Ribonuclease Inhibitor"/>
    <property type="match status" value="1"/>
</dbReference>
<dbReference type="OrthoDB" id="408631at2759"/>
<reference evidence="3 4" key="1">
    <citation type="journal article" date="2018" name="Nat. Ecol. Evol.">
        <title>Pezizomycetes genomes reveal the molecular basis of ectomycorrhizal truffle lifestyle.</title>
        <authorList>
            <person name="Murat C."/>
            <person name="Payen T."/>
            <person name="Noel B."/>
            <person name="Kuo A."/>
            <person name="Morin E."/>
            <person name="Chen J."/>
            <person name="Kohler A."/>
            <person name="Krizsan K."/>
            <person name="Balestrini R."/>
            <person name="Da Silva C."/>
            <person name="Montanini B."/>
            <person name="Hainaut M."/>
            <person name="Levati E."/>
            <person name="Barry K.W."/>
            <person name="Belfiori B."/>
            <person name="Cichocki N."/>
            <person name="Clum A."/>
            <person name="Dockter R.B."/>
            <person name="Fauchery L."/>
            <person name="Guy J."/>
            <person name="Iotti M."/>
            <person name="Le Tacon F."/>
            <person name="Lindquist E.A."/>
            <person name="Lipzen A."/>
            <person name="Malagnac F."/>
            <person name="Mello A."/>
            <person name="Molinier V."/>
            <person name="Miyauchi S."/>
            <person name="Poulain J."/>
            <person name="Riccioni C."/>
            <person name="Rubini A."/>
            <person name="Sitrit Y."/>
            <person name="Splivallo R."/>
            <person name="Traeger S."/>
            <person name="Wang M."/>
            <person name="Zifcakova L."/>
            <person name="Wipf D."/>
            <person name="Zambonelli A."/>
            <person name="Paolocci F."/>
            <person name="Nowrousian M."/>
            <person name="Ottonello S."/>
            <person name="Baldrian P."/>
            <person name="Spatafora J.W."/>
            <person name="Henrissat B."/>
            <person name="Nagy L.G."/>
            <person name="Aury J.M."/>
            <person name="Wincker P."/>
            <person name="Grigoriev I.V."/>
            <person name="Bonfante P."/>
            <person name="Martin F.M."/>
        </authorList>
    </citation>
    <scope>NUCLEOTIDE SEQUENCE [LARGE SCALE GENOMIC DNA]</scope>
    <source>
        <strain evidence="3 4">ATCC MYA-4762</strain>
    </source>
</reference>
<evidence type="ECO:0000313" key="3">
    <source>
        <dbReference type="EMBL" id="RPB20494.1"/>
    </source>
</evidence>
<protein>
    <recommendedName>
        <fullName evidence="2">F-box domain-containing protein</fullName>
    </recommendedName>
</protein>
<dbReference type="InterPro" id="IPR032675">
    <property type="entry name" value="LRR_dom_sf"/>
</dbReference>
<dbReference type="STRING" id="1051890.A0A3N4LC78"/>
<dbReference type="SUPFAM" id="SSF52047">
    <property type="entry name" value="RNI-like"/>
    <property type="match status" value="1"/>
</dbReference>
<proteinExistence type="predicted"/>
<feature type="domain" description="F-box" evidence="2">
    <location>
        <begin position="18"/>
        <end position="50"/>
    </location>
</feature>
<dbReference type="InterPro" id="IPR036047">
    <property type="entry name" value="F-box-like_dom_sf"/>
</dbReference>
<dbReference type="InParanoid" id="A0A3N4LC78"/>
<evidence type="ECO:0000256" key="1">
    <source>
        <dbReference type="SAM" id="MobiDB-lite"/>
    </source>
</evidence>
<name>A0A3N4LC78_9PEZI</name>
<dbReference type="EMBL" id="ML121571">
    <property type="protein sequence ID" value="RPB20494.1"/>
    <property type="molecule type" value="Genomic_DNA"/>
</dbReference>
<dbReference type="InterPro" id="IPR001810">
    <property type="entry name" value="F-box_dom"/>
</dbReference>
<dbReference type="Pfam" id="PF12937">
    <property type="entry name" value="F-box-like"/>
    <property type="match status" value="1"/>
</dbReference>
<dbReference type="SUPFAM" id="SSF81383">
    <property type="entry name" value="F-box domain"/>
    <property type="match status" value="1"/>
</dbReference>
<dbReference type="AlphaFoldDB" id="A0A3N4LC78"/>
<evidence type="ECO:0000259" key="2">
    <source>
        <dbReference type="Pfam" id="PF12937"/>
    </source>
</evidence>
<sequence length="542" mass="60185">MDTSLPSYQAATARDPLSLIAPYIRKEDLLRASLVCRRWHIVFSRALWTSPEVFWEMGDRNTLSTASFNSIEMGFYAIPEVHNTASPHVPPHNNSLHNNPQPVIPKGCHNLTAVGLEGFLRIGWPQLEVLDLSSSNGAAQAKPISAIANEALLPSLNKLVLGYLELQDGLVEILAKGLGTRITELDIRGNLVSDVGIQWLLNYCFLPPEYEVGDRIVLGQLNYAVPPPLPREHSGTVKRKGLTRIMVSKNSKVSWTAVENLIKTTRLESFDCGMIPDFDTLAANSRKRLPLPILSMYAHKNLHTLRIDFRIIAPMASKVERLPTTTPVGDAELYLKPTMLPNLRRLILCGVPYYTPASFRVMDDLKQFLDDLADAEVEAEIRDGKGKGGLRYLRLLVVGMQALSVTEDEEDGGVGMYASSSGGRPNRRNSVLDSVEEGDEDEDDGSADGDKDFSFFGDGEDEGVGEWVQKTQKVKVAKKKEKETQVNVLSELERYREQGRKGVGKFWRGEVRVVRDMGWDDQGGVELGSVGLEKWGVVEEKV</sequence>
<dbReference type="Proteomes" id="UP000267821">
    <property type="component" value="Unassembled WGS sequence"/>
</dbReference>
<accession>A0A3N4LC78</accession>
<keyword evidence="4" id="KW-1185">Reference proteome</keyword>
<feature type="compositionally biased region" description="Acidic residues" evidence="1">
    <location>
        <begin position="434"/>
        <end position="447"/>
    </location>
</feature>
<organism evidence="3 4">
    <name type="scientific">Terfezia boudieri ATCC MYA-4762</name>
    <dbReference type="NCBI Taxonomy" id="1051890"/>
    <lineage>
        <taxon>Eukaryota</taxon>
        <taxon>Fungi</taxon>
        <taxon>Dikarya</taxon>
        <taxon>Ascomycota</taxon>
        <taxon>Pezizomycotina</taxon>
        <taxon>Pezizomycetes</taxon>
        <taxon>Pezizales</taxon>
        <taxon>Pezizaceae</taxon>
        <taxon>Terfezia</taxon>
    </lineage>
</organism>
<evidence type="ECO:0000313" key="4">
    <source>
        <dbReference type="Proteomes" id="UP000267821"/>
    </source>
</evidence>
<gene>
    <name evidence="3" type="ORF">L211DRAFT_870674</name>
</gene>
<feature type="region of interest" description="Disordered" evidence="1">
    <location>
        <begin position="409"/>
        <end position="453"/>
    </location>
</feature>